<dbReference type="PROSITE" id="PS50932">
    <property type="entry name" value="HTH_LACI_2"/>
    <property type="match status" value="1"/>
</dbReference>
<keyword evidence="2" id="KW-0805">Transcription regulation</keyword>
<dbReference type="InterPro" id="IPR010982">
    <property type="entry name" value="Lambda_DNA-bd_dom_sf"/>
</dbReference>
<dbReference type="SMART" id="SM00354">
    <property type="entry name" value="HTH_LACI"/>
    <property type="match status" value="1"/>
</dbReference>
<dbReference type="Proteomes" id="UP001597079">
    <property type="component" value="Unassembled WGS sequence"/>
</dbReference>
<keyword evidence="1" id="KW-0678">Repressor</keyword>
<proteinExistence type="predicted"/>
<dbReference type="PRINTS" id="PR00036">
    <property type="entry name" value="HTHLACI"/>
</dbReference>
<dbReference type="InterPro" id="IPR028082">
    <property type="entry name" value="Peripla_BP_I"/>
</dbReference>
<comment type="caution">
    <text evidence="6">The sequence shown here is derived from an EMBL/GenBank/DDBJ whole genome shotgun (WGS) entry which is preliminary data.</text>
</comment>
<dbReference type="EMBL" id="JBHUCX010000020">
    <property type="protein sequence ID" value="MFD1674594.1"/>
    <property type="molecule type" value="Genomic_DNA"/>
</dbReference>
<evidence type="ECO:0000313" key="6">
    <source>
        <dbReference type="EMBL" id="MFD1674594.1"/>
    </source>
</evidence>
<dbReference type="SUPFAM" id="SSF53822">
    <property type="entry name" value="Periplasmic binding protein-like I"/>
    <property type="match status" value="1"/>
</dbReference>
<dbReference type="InterPro" id="IPR000843">
    <property type="entry name" value="HTH_LacI"/>
</dbReference>
<evidence type="ECO:0000256" key="4">
    <source>
        <dbReference type="ARBA" id="ARBA00023163"/>
    </source>
</evidence>
<evidence type="ECO:0000313" key="7">
    <source>
        <dbReference type="Proteomes" id="UP001597079"/>
    </source>
</evidence>
<accession>A0ABW4JDX0</accession>
<dbReference type="CDD" id="cd06267">
    <property type="entry name" value="PBP1_LacI_sugar_binding-like"/>
    <property type="match status" value="1"/>
</dbReference>
<evidence type="ECO:0000256" key="2">
    <source>
        <dbReference type="ARBA" id="ARBA00023015"/>
    </source>
</evidence>
<evidence type="ECO:0000256" key="1">
    <source>
        <dbReference type="ARBA" id="ARBA00022491"/>
    </source>
</evidence>
<dbReference type="PANTHER" id="PTHR30146">
    <property type="entry name" value="LACI-RELATED TRANSCRIPTIONAL REPRESSOR"/>
    <property type="match status" value="1"/>
</dbReference>
<dbReference type="GO" id="GO:0003677">
    <property type="term" value="F:DNA binding"/>
    <property type="evidence" value="ECO:0007669"/>
    <property type="project" value="UniProtKB-KW"/>
</dbReference>
<dbReference type="PROSITE" id="PS00356">
    <property type="entry name" value="HTH_LACI_1"/>
    <property type="match status" value="1"/>
</dbReference>
<evidence type="ECO:0000259" key="5">
    <source>
        <dbReference type="PROSITE" id="PS50932"/>
    </source>
</evidence>
<evidence type="ECO:0000256" key="3">
    <source>
        <dbReference type="ARBA" id="ARBA00023125"/>
    </source>
</evidence>
<name>A0ABW4JDX0_9BACL</name>
<dbReference type="Gene3D" id="1.10.260.40">
    <property type="entry name" value="lambda repressor-like DNA-binding domains"/>
    <property type="match status" value="1"/>
</dbReference>
<dbReference type="Gene3D" id="3.40.50.2300">
    <property type="match status" value="2"/>
</dbReference>
<dbReference type="PANTHER" id="PTHR30146:SF148">
    <property type="entry name" value="HTH-TYPE TRANSCRIPTIONAL REPRESSOR PURR-RELATED"/>
    <property type="match status" value="1"/>
</dbReference>
<dbReference type="InterPro" id="IPR001761">
    <property type="entry name" value="Peripla_BP/Lac1_sug-bd_dom"/>
</dbReference>
<keyword evidence="7" id="KW-1185">Reference proteome</keyword>
<dbReference type="RefSeq" id="WP_377942457.1">
    <property type="nucleotide sequence ID" value="NZ_JBHUCX010000020.1"/>
</dbReference>
<sequence length="334" mass="36826">MNMREIAKRAGVSTATVSRVLNGNPKVNPELRDIVNKVIQEVNYVPNAIARSMNHGTTSILGLILPDITNPFFPGIARGVEDAAISKGYKVILCNTDNHADTEKTYLRMLREQRVDGLILVSASNMSEETMRQMIEDIPVVLCDRIPESKHFSSVVTDHRKGIKMAVDHLVGLGHREIAMISGPKTLISGIERANYFRDIMAEAGLPCPEQRVVPCDYRYESGFIAANQLLKDKAITAILCANDMMALGAMDAVFESGLQVPDDISVVGYDNIPFSNWSRPRLTTVSQPTYLLGVNALEILADALASSETDKQQVQRMLNPTLIVRKSSAMVKR</sequence>
<gene>
    <name evidence="6" type="ORF">ACFSB2_07725</name>
</gene>
<organism evidence="6 7">
    <name type="scientific">Alicyclobacillus fodiniaquatilis</name>
    <dbReference type="NCBI Taxonomy" id="1661150"/>
    <lineage>
        <taxon>Bacteria</taxon>
        <taxon>Bacillati</taxon>
        <taxon>Bacillota</taxon>
        <taxon>Bacilli</taxon>
        <taxon>Bacillales</taxon>
        <taxon>Alicyclobacillaceae</taxon>
        <taxon>Alicyclobacillus</taxon>
    </lineage>
</organism>
<dbReference type="Pfam" id="PF00532">
    <property type="entry name" value="Peripla_BP_1"/>
    <property type="match status" value="1"/>
</dbReference>
<dbReference type="CDD" id="cd01392">
    <property type="entry name" value="HTH_LacI"/>
    <property type="match status" value="1"/>
</dbReference>
<keyword evidence="4" id="KW-0804">Transcription</keyword>
<dbReference type="Pfam" id="PF00356">
    <property type="entry name" value="LacI"/>
    <property type="match status" value="1"/>
</dbReference>
<reference evidence="7" key="1">
    <citation type="journal article" date="2019" name="Int. J. Syst. Evol. Microbiol.">
        <title>The Global Catalogue of Microorganisms (GCM) 10K type strain sequencing project: providing services to taxonomists for standard genome sequencing and annotation.</title>
        <authorList>
            <consortium name="The Broad Institute Genomics Platform"/>
            <consortium name="The Broad Institute Genome Sequencing Center for Infectious Disease"/>
            <person name="Wu L."/>
            <person name="Ma J."/>
        </authorList>
    </citation>
    <scope>NUCLEOTIDE SEQUENCE [LARGE SCALE GENOMIC DNA]</scope>
    <source>
        <strain evidence="7">CGMCC 1.12286</strain>
    </source>
</reference>
<keyword evidence="3 6" id="KW-0238">DNA-binding</keyword>
<protein>
    <submittedName>
        <fullName evidence="6">LacI family DNA-binding transcriptional regulator</fullName>
    </submittedName>
</protein>
<dbReference type="SUPFAM" id="SSF47413">
    <property type="entry name" value="lambda repressor-like DNA-binding domains"/>
    <property type="match status" value="1"/>
</dbReference>
<feature type="domain" description="HTH lacI-type" evidence="5">
    <location>
        <begin position="1"/>
        <end position="55"/>
    </location>
</feature>